<dbReference type="EMBL" id="LVJH01000058">
    <property type="protein sequence ID" value="OAB36102.1"/>
    <property type="molecule type" value="Genomic_DNA"/>
</dbReference>
<dbReference type="InterPro" id="IPR053136">
    <property type="entry name" value="UTP_pyrophosphatase-like"/>
</dbReference>
<dbReference type="Gene3D" id="3.30.2010.10">
    <property type="entry name" value="Metalloproteases ('zincins'), catalytic domain"/>
    <property type="match status" value="1"/>
</dbReference>
<dbReference type="Pfam" id="PF01863">
    <property type="entry name" value="YgjP-like"/>
    <property type="match status" value="1"/>
</dbReference>
<accession>A0A168FD59</accession>
<gene>
    <name evidence="2" type="ORF">PGLA_21755</name>
</gene>
<evidence type="ECO:0000313" key="3">
    <source>
        <dbReference type="Proteomes" id="UP000076967"/>
    </source>
</evidence>
<dbReference type="RefSeq" id="WP_068537161.1">
    <property type="nucleotide sequence ID" value="NZ_LVJH01000058.1"/>
</dbReference>
<dbReference type="PANTHER" id="PTHR30399:SF1">
    <property type="entry name" value="UTP PYROPHOSPHATASE"/>
    <property type="match status" value="1"/>
</dbReference>
<reference evidence="2 3" key="1">
    <citation type="submission" date="2016-03" db="EMBL/GenBank/DDBJ databases">
        <title>Draft genome sequence of Paenibacillus glacialis DSM 22343.</title>
        <authorList>
            <person name="Shin S.-K."/>
            <person name="Yi H."/>
        </authorList>
    </citation>
    <scope>NUCLEOTIDE SEQUENCE [LARGE SCALE GENOMIC DNA]</scope>
    <source>
        <strain evidence="2 3">DSM 22343</strain>
    </source>
</reference>
<dbReference type="AlphaFoldDB" id="A0A168FD59"/>
<comment type="caution">
    <text evidence="2">The sequence shown here is derived from an EMBL/GenBank/DDBJ whole genome shotgun (WGS) entry which is preliminary data.</text>
</comment>
<organism evidence="2 3">
    <name type="scientific">Paenibacillus glacialis</name>
    <dbReference type="NCBI Taxonomy" id="494026"/>
    <lineage>
        <taxon>Bacteria</taxon>
        <taxon>Bacillati</taxon>
        <taxon>Bacillota</taxon>
        <taxon>Bacilli</taxon>
        <taxon>Bacillales</taxon>
        <taxon>Paenibacillaceae</taxon>
        <taxon>Paenibacillus</taxon>
    </lineage>
</organism>
<dbReference type="STRING" id="494026.PGLA_21755"/>
<proteinExistence type="predicted"/>
<protein>
    <recommendedName>
        <fullName evidence="1">YgjP-like metallopeptidase domain-containing protein</fullName>
    </recommendedName>
</protein>
<dbReference type="OrthoDB" id="9811177at2"/>
<dbReference type="InterPro" id="IPR002725">
    <property type="entry name" value="YgjP-like_metallopeptidase"/>
</dbReference>
<evidence type="ECO:0000313" key="2">
    <source>
        <dbReference type="EMBL" id="OAB36102.1"/>
    </source>
</evidence>
<dbReference type="PANTHER" id="PTHR30399">
    <property type="entry name" value="UNCHARACTERIZED PROTEIN YGJP"/>
    <property type="match status" value="1"/>
</dbReference>
<dbReference type="CDD" id="cd07344">
    <property type="entry name" value="M48_yhfN_like"/>
    <property type="match status" value="1"/>
</dbReference>
<evidence type="ECO:0000259" key="1">
    <source>
        <dbReference type="Pfam" id="PF01863"/>
    </source>
</evidence>
<feature type="domain" description="YgjP-like metallopeptidase" evidence="1">
    <location>
        <begin position="21"/>
        <end position="210"/>
    </location>
</feature>
<sequence>MKIKIDNNIIEYNVQYGHRTKITIHMDTVGLITVKVPNDASEESIIRAVQQQGKWILEKSRHIALVQESHKPKEYQDKGKFLHLGKEYSLDELIETNELEEEELQKNLKKFYFTSCKKVIADRIKIYQTQLGIKPKTIEIVESRTKWGSCSADKKITFNYLLAMAPIEVIDYVIIHELCHLLHMNHDRSFWRRVGGIMPDYKEKEEFLTEHGHAMTL</sequence>
<dbReference type="Proteomes" id="UP000076967">
    <property type="component" value="Unassembled WGS sequence"/>
</dbReference>
<name>A0A168FD59_9BACL</name>
<keyword evidence="3" id="KW-1185">Reference proteome</keyword>